<dbReference type="EMBL" id="BAAAZK010000007">
    <property type="protein sequence ID" value="GAA4178136.1"/>
    <property type="molecule type" value="Genomic_DNA"/>
</dbReference>
<dbReference type="PROSITE" id="PS51257">
    <property type="entry name" value="PROKAR_LIPOPROTEIN"/>
    <property type="match status" value="1"/>
</dbReference>
<evidence type="ECO:0008006" key="3">
    <source>
        <dbReference type="Google" id="ProtNLM"/>
    </source>
</evidence>
<dbReference type="RefSeq" id="WP_346086574.1">
    <property type="nucleotide sequence ID" value="NZ_BAAAZK010000007.1"/>
</dbReference>
<dbReference type="Proteomes" id="UP001500167">
    <property type="component" value="Unassembled WGS sequence"/>
</dbReference>
<name>A0ABP8A5N4_9SPHI</name>
<protein>
    <recommendedName>
        <fullName evidence="3">Lipoprotein</fullName>
    </recommendedName>
</protein>
<keyword evidence="2" id="KW-1185">Reference proteome</keyword>
<comment type="caution">
    <text evidence="1">The sequence shown here is derived from an EMBL/GenBank/DDBJ whole genome shotgun (WGS) entry which is preliminary data.</text>
</comment>
<evidence type="ECO:0000313" key="2">
    <source>
        <dbReference type="Proteomes" id="UP001500167"/>
    </source>
</evidence>
<proteinExistence type="predicted"/>
<reference evidence="2" key="1">
    <citation type="journal article" date="2019" name="Int. J. Syst. Evol. Microbiol.">
        <title>The Global Catalogue of Microorganisms (GCM) 10K type strain sequencing project: providing services to taxonomists for standard genome sequencing and annotation.</title>
        <authorList>
            <consortium name="The Broad Institute Genomics Platform"/>
            <consortium name="The Broad Institute Genome Sequencing Center for Infectious Disease"/>
            <person name="Wu L."/>
            <person name="Ma J."/>
        </authorList>
    </citation>
    <scope>NUCLEOTIDE SEQUENCE [LARGE SCALE GENOMIC DNA]</scope>
    <source>
        <strain evidence="2">JCM 16722</strain>
    </source>
</reference>
<organism evidence="1 2">
    <name type="scientific">Sphingobacterium ginsenosidimutans</name>
    <dbReference type="NCBI Taxonomy" id="687845"/>
    <lineage>
        <taxon>Bacteria</taxon>
        <taxon>Pseudomonadati</taxon>
        <taxon>Bacteroidota</taxon>
        <taxon>Sphingobacteriia</taxon>
        <taxon>Sphingobacteriales</taxon>
        <taxon>Sphingobacteriaceae</taxon>
        <taxon>Sphingobacterium</taxon>
    </lineage>
</organism>
<accession>A0ABP8A5N4</accession>
<gene>
    <name evidence="1" type="ORF">GCM10022218_28210</name>
</gene>
<sequence>MKNIISIILVSLLFTACTTKNKIYSYGASYIFWYTSTFKEVEEYYKKDSVTISGRVIQPMDMTKVVSVNFRSASQSIYEKDKDKTVFCDKKGKFSIKLKRNSYDIFVSSPSISTGFFIDKLGHIGDSVVIEIYPQKQALSRLFTYE</sequence>
<evidence type="ECO:0000313" key="1">
    <source>
        <dbReference type="EMBL" id="GAA4178136.1"/>
    </source>
</evidence>